<dbReference type="InterPro" id="IPR008928">
    <property type="entry name" value="6-hairpin_glycosidase_sf"/>
</dbReference>
<dbReference type="STRING" id="886293.Sinac_7229"/>
<accession>L0DPU5</accession>
<name>L0DPU5_SINAD</name>
<protein>
    <submittedName>
        <fullName evidence="1">Uncharacterized protein</fullName>
    </submittedName>
</protein>
<evidence type="ECO:0000313" key="2">
    <source>
        <dbReference type="Proteomes" id="UP000010798"/>
    </source>
</evidence>
<evidence type="ECO:0000313" key="1">
    <source>
        <dbReference type="EMBL" id="AGA31277.1"/>
    </source>
</evidence>
<sequence length="606" mass="68261">MRGSFRRAVWGLAICLLVLPFRGAGGATIRVASPMTPPEWALLERELFRANTAACEEFFARYFDDRGYLECVERWGGDDGPDDAIENCNDWPHLHALGAPEKVLQMYKKAWEGHLRQFTEARTKQVPLAVDGMYYKEFPVMFDWQHNAEGLSVFNLQGLSDPGDVKFGHRVRRYAGFYMNEDPGAPNYDSEHQIIRSLFNGSRGPLLRRATPRDWAGDPIEVESRFKLGHGERSYDEMLAHFQEYTDIVGDHPLNLLATTLALNAYMLTHEEKYRLWLLEYVDAWAGRMEANGGVIPSNIGLDGKIGGASDGKWYGGTYGWAFTVRVPQTGLMDHRNRVHWSFIGFMNAYLLTGNDRYLDLWRKQADVINAQGKMLEGKLSTPRMYGVDGWYAFEPGPYQLNALEIYYLSMKPGDRAATAGDPWLKYLDGEDSGYPVRVLRGDLSRIRQRVEGMRRDSTSPDTRLADDPMEYNPASVTALIQLMQGGLHITRRASVLHCRLRYFDPIARRAGVPEDVAALVEAMTGDSVTLSLVNTSQVAERTLVVQAGAYAEHEFHSVSGPGDTETPIKDSTFTVQLAPGSGTQLKIAMKRFKNRPTLIAPWDRP</sequence>
<dbReference type="RefSeq" id="WP_015250346.1">
    <property type="nucleotide sequence ID" value="NC_019892.1"/>
</dbReference>
<dbReference type="Pfam" id="PF26099">
    <property type="entry name" value="DUF8034"/>
    <property type="match status" value="2"/>
</dbReference>
<reference evidence="1 2" key="1">
    <citation type="submission" date="2012-02" db="EMBL/GenBank/DDBJ databases">
        <title>Complete sequence of chromosome of Singulisphaera acidiphila DSM 18658.</title>
        <authorList>
            <consortium name="US DOE Joint Genome Institute (JGI-PGF)"/>
            <person name="Lucas S."/>
            <person name="Copeland A."/>
            <person name="Lapidus A."/>
            <person name="Glavina del Rio T."/>
            <person name="Dalin E."/>
            <person name="Tice H."/>
            <person name="Bruce D."/>
            <person name="Goodwin L."/>
            <person name="Pitluck S."/>
            <person name="Peters L."/>
            <person name="Ovchinnikova G."/>
            <person name="Chertkov O."/>
            <person name="Kyrpides N."/>
            <person name="Mavromatis K."/>
            <person name="Ivanova N."/>
            <person name="Brettin T."/>
            <person name="Detter J.C."/>
            <person name="Han C."/>
            <person name="Larimer F."/>
            <person name="Land M."/>
            <person name="Hauser L."/>
            <person name="Markowitz V."/>
            <person name="Cheng J.-F."/>
            <person name="Hugenholtz P."/>
            <person name="Woyke T."/>
            <person name="Wu D."/>
            <person name="Tindall B."/>
            <person name="Pomrenke H."/>
            <person name="Brambilla E."/>
            <person name="Klenk H.-P."/>
            <person name="Eisen J.A."/>
        </authorList>
    </citation>
    <scope>NUCLEOTIDE SEQUENCE [LARGE SCALE GENOMIC DNA]</scope>
    <source>
        <strain evidence="2">ATCC BAA-1392 / DSM 18658 / VKM B-2454 / MOB10</strain>
    </source>
</reference>
<dbReference type="GO" id="GO:0005975">
    <property type="term" value="P:carbohydrate metabolic process"/>
    <property type="evidence" value="ECO:0007669"/>
    <property type="project" value="InterPro"/>
</dbReference>
<dbReference type="eggNOG" id="ENOG502Z9IC">
    <property type="taxonomic scope" value="Bacteria"/>
</dbReference>
<dbReference type="AlphaFoldDB" id="L0DPU5"/>
<organism evidence="1 2">
    <name type="scientific">Singulisphaera acidiphila (strain ATCC BAA-1392 / DSM 18658 / VKM B-2454 / MOB10)</name>
    <dbReference type="NCBI Taxonomy" id="886293"/>
    <lineage>
        <taxon>Bacteria</taxon>
        <taxon>Pseudomonadati</taxon>
        <taxon>Planctomycetota</taxon>
        <taxon>Planctomycetia</taxon>
        <taxon>Isosphaerales</taxon>
        <taxon>Isosphaeraceae</taxon>
        <taxon>Singulisphaera</taxon>
    </lineage>
</organism>
<dbReference type="Proteomes" id="UP000010798">
    <property type="component" value="Chromosome"/>
</dbReference>
<dbReference type="OrthoDB" id="7936138at2"/>
<dbReference type="HOGENOM" id="CLU_431320_0_0_0"/>
<dbReference type="KEGG" id="saci:Sinac_7229"/>
<gene>
    <name evidence="1" type="ordered locus">Sinac_7229</name>
</gene>
<dbReference type="EMBL" id="CP003364">
    <property type="protein sequence ID" value="AGA31277.1"/>
    <property type="molecule type" value="Genomic_DNA"/>
</dbReference>
<dbReference type="SUPFAM" id="SSF48208">
    <property type="entry name" value="Six-hairpin glycosidases"/>
    <property type="match status" value="1"/>
</dbReference>
<dbReference type="InterPro" id="IPR058347">
    <property type="entry name" value="DUF8034"/>
</dbReference>
<proteinExistence type="predicted"/>
<keyword evidence="2" id="KW-1185">Reference proteome</keyword>